<reference evidence="1" key="1">
    <citation type="submission" date="2021-06" db="EMBL/GenBank/DDBJ databases">
        <authorList>
            <person name="Kallberg Y."/>
            <person name="Tangrot J."/>
            <person name="Rosling A."/>
        </authorList>
    </citation>
    <scope>NUCLEOTIDE SEQUENCE</scope>
    <source>
        <strain evidence="1">MT106</strain>
    </source>
</reference>
<name>A0A9N9C3D1_9GLOM</name>
<dbReference type="EMBL" id="CAJVPL010001759">
    <property type="protein sequence ID" value="CAG8586310.1"/>
    <property type="molecule type" value="Genomic_DNA"/>
</dbReference>
<sequence length="131" mass="13646">MSNADINFENTESLCNLLAITYVPYSEEAACAAQLQQDSCVSTLKNAINSCVGTDYDLRVCYNQCSSDPQSKSDAAGVDGSITTYCIDASDASSRASATKTSSTLSGIPLATTTEKTGIISSTATTDNNTI</sequence>
<organism evidence="1 2">
    <name type="scientific">Ambispora gerdemannii</name>
    <dbReference type="NCBI Taxonomy" id="144530"/>
    <lineage>
        <taxon>Eukaryota</taxon>
        <taxon>Fungi</taxon>
        <taxon>Fungi incertae sedis</taxon>
        <taxon>Mucoromycota</taxon>
        <taxon>Glomeromycotina</taxon>
        <taxon>Glomeromycetes</taxon>
        <taxon>Archaeosporales</taxon>
        <taxon>Ambisporaceae</taxon>
        <taxon>Ambispora</taxon>
    </lineage>
</organism>
<gene>
    <name evidence="1" type="ORF">AGERDE_LOCUS8382</name>
</gene>
<evidence type="ECO:0000313" key="2">
    <source>
        <dbReference type="Proteomes" id="UP000789831"/>
    </source>
</evidence>
<protein>
    <submittedName>
        <fullName evidence="1">6529_t:CDS:1</fullName>
    </submittedName>
</protein>
<evidence type="ECO:0000313" key="1">
    <source>
        <dbReference type="EMBL" id="CAG8586310.1"/>
    </source>
</evidence>
<proteinExistence type="predicted"/>
<accession>A0A9N9C3D1</accession>
<comment type="caution">
    <text evidence="1">The sequence shown here is derived from an EMBL/GenBank/DDBJ whole genome shotgun (WGS) entry which is preliminary data.</text>
</comment>
<dbReference type="Proteomes" id="UP000789831">
    <property type="component" value="Unassembled WGS sequence"/>
</dbReference>
<keyword evidence="2" id="KW-1185">Reference proteome</keyword>
<dbReference type="AlphaFoldDB" id="A0A9N9C3D1"/>
<dbReference type="OrthoDB" id="2507140at2759"/>